<sequence>MLKEFFSIPIYPDNENYYRELFRDTKITERSCLLDSHFCKYLVIFLSLKGFDVCDTWLKMEALLCQELASLYKEHGYIKSSGW</sequence>
<proteinExistence type="predicted"/>
<organism evidence="1 2">
    <name type="scientific">Rhizophagus irregularis</name>
    <dbReference type="NCBI Taxonomy" id="588596"/>
    <lineage>
        <taxon>Eukaryota</taxon>
        <taxon>Fungi</taxon>
        <taxon>Fungi incertae sedis</taxon>
        <taxon>Mucoromycota</taxon>
        <taxon>Glomeromycotina</taxon>
        <taxon>Glomeromycetes</taxon>
        <taxon>Glomerales</taxon>
        <taxon>Glomeraceae</taxon>
        <taxon>Rhizophagus</taxon>
    </lineage>
</organism>
<dbReference type="Proteomes" id="UP000684084">
    <property type="component" value="Unassembled WGS sequence"/>
</dbReference>
<dbReference type="AlphaFoldDB" id="A0A916E5B2"/>
<gene>
    <name evidence="1" type="ORF">CHRIB12_LOCUS8807</name>
</gene>
<name>A0A916E5B2_9GLOM</name>
<protein>
    <submittedName>
        <fullName evidence="1">Uncharacterized protein</fullName>
    </submittedName>
</protein>
<dbReference type="EMBL" id="CAGKOT010000016">
    <property type="protein sequence ID" value="CAB5361679.1"/>
    <property type="molecule type" value="Genomic_DNA"/>
</dbReference>
<dbReference type="OrthoDB" id="2400876at2759"/>
<accession>A0A916E5B2</accession>
<evidence type="ECO:0000313" key="1">
    <source>
        <dbReference type="EMBL" id="CAB5361679.1"/>
    </source>
</evidence>
<comment type="caution">
    <text evidence="1">The sequence shown here is derived from an EMBL/GenBank/DDBJ whole genome shotgun (WGS) entry which is preliminary data.</text>
</comment>
<evidence type="ECO:0000313" key="2">
    <source>
        <dbReference type="Proteomes" id="UP000684084"/>
    </source>
</evidence>
<reference evidence="1" key="1">
    <citation type="submission" date="2020-05" db="EMBL/GenBank/DDBJ databases">
        <authorList>
            <person name="Rincon C."/>
            <person name="Sanders R I."/>
            <person name="Robbins C."/>
            <person name="Chaturvedi A."/>
        </authorList>
    </citation>
    <scope>NUCLEOTIDE SEQUENCE</scope>
    <source>
        <strain evidence="1">CHB12</strain>
    </source>
</reference>